<sequence length="245" mass="28342">MAKVNQKKDLPQWFKIENYDNCSSLDAIDWFVHLKDRQRVYSLITGEDYAPEMRALANSWHSPEETNKNMAALGKNYAETLRKNPLTALFPVHDLMYELAESLPVRDPTQVAPIEREFFKELMIDMRHPNNTLEKAFSIWLKRLRGDQPKVKKSKAMYARWTEYGVLPYLDLKIWAQETKTHIPDRVMCMAINKVDGGVEQLRDTIAPLAERLLHDLGTLAKSAAIEASEKKLLPPLEDNLYDNI</sequence>
<dbReference type="EMBL" id="MT143890">
    <property type="protein sequence ID" value="QJB04818.1"/>
    <property type="molecule type" value="Genomic_DNA"/>
</dbReference>
<proteinExistence type="predicted"/>
<dbReference type="AlphaFoldDB" id="A0A6M3MCA9"/>
<gene>
    <name evidence="1" type="ORF">MM171A00115_0087</name>
    <name evidence="2" type="ORF">MM171B00172_0060</name>
</gene>
<reference evidence="2" key="1">
    <citation type="submission" date="2020-03" db="EMBL/GenBank/DDBJ databases">
        <title>The deep terrestrial virosphere.</title>
        <authorList>
            <person name="Holmfeldt K."/>
            <person name="Nilsson E."/>
            <person name="Simone D."/>
            <person name="Lopez-Fernandez M."/>
            <person name="Wu X."/>
            <person name="de Brujin I."/>
            <person name="Lundin D."/>
            <person name="Andersson A."/>
            <person name="Bertilsson S."/>
            <person name="Dopson M."/>
        </authorList>
    </citation>
    <scope>NUCLEOTIDE SEQUENCE</scope>
    <source>
        <strain evidence="1">MM171A00115</strain>
        <strain evidence="2">MM171B00172</strain>
    </source>
</reference>
<name>A0A6M3MCA9_9ZZZZ</name>
<protein>
    <submittedName>
        <fullName evidence="2">Uncharacterized protein</fullName>
    </submittedName>
</protein>
<evidence type="ECO:0000313" key="2">
    <source>
        <dbReference type="EMBL" id="QJB04818.1"/>
    </source>
</evidence>
<dbReference type="InterPro" id="IPR045664">
    <property type="entry name" value="DUF6387"/>
</dbReference>
<dbReference type="EMBL" id="MT143707">
    <property type="protein sequence ID" value="QJB01334.1"/>
    <property type="molecule type" value="Genomic_DNA"/>
</dbReference>
<dbReference type="Pfam" id="PF19924">
    <property type="entry name" value="DUF6387"/>
    <property type="match status" value="1"/>
</dbReference>
<accession>A0A6M3MCA9</accession>
<organism evidence="2">
    <name type="scientific">viral metagenome</name>
    <dbReference type="NCBI Taxonomy" id="1070528"/>
    <lineage>
        <taxon>unclassified sequences</taxon>
        <taxon>metagenomes</taxon>
        <taxon>organismal metagenomes</taxon>
    </lineage>
</organism>
<evidence type="ECO:0000313" key="1">
    <source>
        <dbReference type="EMBL" id="QJB01334.1"/>
    </source>
</evidence>